<dbReference type="Pfam" id="PF12767">
    <property type="entry name" value="SAGA-Tad1"/>
    <property type="match status" value="1"/>
</dbReference>
<name>A0A2C5Y2P3_9HYPO</name>
<keyword evidence="4" id="KW-0539">Nucleus</keyword>
<keyword evidence="3" id="KW-0804">Transcription</keyword>
<keyword evidence="2" id="KW-0805">Transcription regulation</keyword>
<dbReference type="EMBL" id="NJET01000087">
    <property type="protein sequence ID" value="PHH61913.1"/>
    <property type="molecule type" value="Genomic_DNA"/>
</dbReference>
<evidence type="ECO:0000313" key="5">
    <source>
        <dbReference type="EMBL" id="PHH61913.1"/>
    </source>
</evidence>
<dbReference type="STRING" id="1399860.A0A2C5Y2P3"/>
<dbReference type="PANTHER" id="PTHR21277">
    <property type="entry name" value="TRANSCRIPTIONAL ADAPTER 1"/>
    <property type="match status" value="1"/>
</dbReference>
<dbReference type="GO" id="GO:0005634">
    <property type="term" value="C:nucleus"/>
    <property type="evidence" value="ECO:0007669"/>
    <property type="project" value="UniProtKB-SubCell"/>
</dbReference>
<comment type="caution">
    <text evidence="5">The sequence shown here is derived from an EMBL/GenBank/DDBJ whole genome shotgun (WGS) entry which is preliminary data.</text>
</comment>
<evidence type="ECO:0008006" key="7">
    <source>
        <dbReference type="Google" id="ProtNLM"/>
    </source>
</evidence>
<accession>A0A2C5Y2P3</accession>
<comment type="subcellular location">
    <subcellularLocation>
        <location evidence="1">Nucleus</location>
    </subcellularLocation>
</comment>
<dbReference type="OrthoDB" id="10264870at2759"/>
<sequence length="446" mass="48640">MPDIDPAALSRPSVTLSTPLLSAKALSISAAASASAKPFKSSQIIPSRINLEPLYSALKSTIGNEHWLLYKESIAEFLTGRLIQAEYLERIEPIFRGDNGEKEHLHNQLISALLGNVTREMPDQGIAPWVSANDKPVATPAAKPVSGDAAERKLKGEVMQLPARDRRRIKELAQTDFDTHDSLSNVLGDANRRPSVVADPPASAAGSINKMNFDLEIRKRFAQPLAVESGEFPDVGTISGRMLPFCYEAGLVNGHGSDAPQLMSMATETFIKEALTQIFSRTRCNAPGESGYSGCSMGTVWVQTGKYRRQLSQEEDAAQRGELTRDKGGLLPVEAKACSERGPVGMADMRLSIEIGDGGMSQFPILMAHVLYGYREGELENWNDYTWINSQCPRVEELVDSDKDRPLVNGHLDPMDIDTDTSWDGAETQDMSMLDGVLDSCLVVGS</sequence>
<dbReference type="InterPro" id="IPR024738">
    <property type="entry name" value="Hfi1/Tada1"/>
</dbReference>
<dbReference type="PANTHER" id="PTHR21277:SF5">
    <property type="entry name" value="TRANSCRIPTIONAL ADAPTER 1"/>
    <property type="match status" value="1"/>
</dbReference>
<evidence type="ECO:0000256" key="1">
    <source>
        <dbReference type="ARBA" id="ARBA00004123"/>
    </source>
</evidence>
<gene>
    <name evidence="5" type="ORF">CDD81_7718</name>
</gene>
<reference evidence="5 6" key="1">
    <citation type="submission" date="2017-06" db="EMBL/GenBank/DDBJ databases">
        <title>Ant-infecting Ophiocordyceps genomes reveal a high diversity of potential behavioral manipulation genes and a possible major role for enterotoxins.</title>
        <authorList>
            <person name="De Bekker C."/>
            <person name="Evans H.C."/>
            <person name="Brachmann A."/>
            <person name="Hughes D.P."/>
        </authorList>
    </citation>
    <scope>NUCLEOTIDE SEQUENCE [LARGE SCALE GENOMIC DNA]</scope>
    <source>
        <strain evidence="5 6">Map64</strain>
    </source>
</reference>
<protein>
    <recommendedName>
        <fullName evidence="7">Transcriptional coactivator HFI1/ADA1</fullName>
    </recommendedName>
</protein>
<dbReference type="GO" id="GO:0003713">
    <property type="term" value="F:transcription coactivator activity"/>
    <property type="evidence" value="ECO:0007669"/>
    <property type="project" value="TreeGrafter"/>
</dbReference>
<evidence type="ECO:0000313" key="6">
    <source>
        <dbReference type="Proteomes" id="UP000226192"/>
    </source>
</evidence>
<proteinExistence type="predicted"/>
<evidence type="ECO:0000256" key="3">
    <source>
        <dbReference type="ARBA" id="ARBA00023163"/>
    </source>
</evidence>
<dbReference type="Proteomes" id="UP000226192">
    <property type="component" value="Unassembled WGS sequence"/>
</dbReference>
<organism evidence="5 6">
    <name type="scientific">Ophiocordyceps australis</name>
    <dbReference type="NCBI Taxonomy" id="1399860"/>
    <lineage>
        <taxon>Eukaryota</taxon>
        <taxon>Fungi</taxon>
        <taxon>Dikarya</taxon>
        <taxon>Ascomycota</taxon>
        <taxon>Pezizomycotina</taxon>
        <taxon>Sordariomycetes</taxon>
        <taxon>Hypocreomycetidae</taxon>
        <taxon>Hypocreales</taxon>
        <taxon>Ophiocordycipitaceae</taxon>
        <taxon>Ophiocordyceps</taxon>
    </lineage>
</organism>
<keyword evidence="6" id="KW-1185">Reference proteome</keyword>
<evidence type="ECO:0000256" key="2">
    <source>
        <dbReference type="ARBA" id="ARBA00023015"/>
    </source>
</evidence>
<dbReference type="AlphaFoldDB" id="A0A2C5Y2P3"/>
<dbReference type="GO" id="GO:0006357">
    <property type="term" value="P:regulation of transcription by RNA polymerase II"/>
    <property type="evidence" value="ECO:0007669"/>
    <property type="project" value="TreeGrafter"/>
</dbReference>
<evidence type="ECO:0000256" key="4">
    <source>
        <dbReference type="ARBA" id="ARBA00023242"/>
    </source>
</evidence>
<dbReference type="GO" id="GO:0000124">
    <property type="term" value="C:SAGA complex"/>
    <property type="evidence" value="ECO:0007669"/>
    <property type="project" value="TreeGrafter"/>
</dbReference>